<feature type="coiled-coil region" evidence="1">
    <location>
        <begin position="289"/>
        <end position="316"/>
    </location>
</feature>
<dbReference type="InterPro" id="IPR040300">
    <property type="entry name" value="At3g49055-like"/>
</dbReference>
<proteinExistence type="predicted"/>
<evidence type="ECO:0000256" key="2">
    <source>
        <dbReference type="SAM" id="MobiDB-lite"/>
    </source>
</evidence>
<dbReference type="Proteomes" id="UP000290560">
    <property type="component" value="Unassembled WGS sequence"/>
</dbReference>
<feature type="coiled-coil region" evidence="1">
    <location>
        <begin position="345"/>
        <end position="414"/>
    </location>
</feature>
<organism evidence="3">
    <name type="scientific">Ensete ventricosum</name>
    <name type="common">Abyssinian banana</name>
    <name type="synonym">Musa ensete</name>
    <dbReference type="NCBI Taxonomy" id="4639"/>
    <lineage>
        <taxon>Eukaryota</taxon>
        <taxon>Viridiplantae</taxon>
        <taxon>Streptophyta</taxon>
        <taxon>Embryophyta</taxon>
        <taxon>Tracheophyta</taxon>
        <taxon>Spermatophyta</taxon>
        <taxon>Magnoliopsida</taxon>
        <taxon>Liliopsida</taxon>
        <taxon>Zingiberales</taxon>
        <taxon>Musaceae</taxon>
        <taxon>Ensete</taxon>
    </lineage>
</organism>
<keyword evidence="1" id="KW-0175">Coiled coil</keyword>
<feature type="region of interest" description="Disordered" evidence="2">
    <location>
        <begin position="267"/>
        <end position="287"/>
    </location>
</feature>
<dbReference type="PANTHER" id="PTHR34937:SF2">
    <property type="entry name" value="OS08G0559800 PROTEIN"/>
    <property type="match status" value="1"/>
</dbReference>
<feature type="compositionally biased region" description="Low complexity" evidence="2">
    <location>
        <begin position="267"/>
        <end position="285"/>
    </location>
</feature>
<reference evidence="3" key="1">
    <citation type="journal article" date="2018" name="Data Brief">
        <title>Genome sequence data from 17 accessions of Ensete ventricosum, a staple food crop for millions in Ethiopia.</title>
        <authorList>
            <person name="Yemataw Z."/>
            <person name="Muzemil S."/>
            <person name="Ambachew D."/>
            <person name="Tripathi L."/>
            <person name="Tesfaye K."/>
            <person name="Chala A."/>
            <person name="Farbos A."/>
            <person name="O'Neill P."/>
            <person name="Moore K."/>
            <person name="Grant M."/>
            <person name="Studholme D.J."/>
        </authorList>
    </citation>
    <scope>NUCLEOTIDE SEQUENCE [LARGE SCALE GENOMIC DNA]</scope>
    <source>
        <tissue evidence="3">Leaf</tissue>
    </source>
</reference>
<dbReference type="EMBL" id="KV875613">
    <property type="protein sequence ID" value="RZR71984.1"/>
    <property type="molecule type" value="Genomic_DNA"/>
</dbReference>
<name>A0A445MCN8_ENSVE</name>
<dbReference type="PANTHER" id="PTHR34937">
    <property type="entry name" value="OS08G0559800 PROTEIN"/>
    <property type="match status" value="1"/>
</dbReference>
<dbReference type="AlphaFoldDB" id="A0A445MCN8"/>
<accession>A0A445MCN8</accession>
<sequence>MQEQGTDASPIESPPRPDAALRAELESLRDSHRELRFRFAAAEESLAGLRIRDLDLSRALEQVSEERDSLRIKLIEAEVCAREEEEEEEASWARRWELSHLIEIFKARFDELVEERSRRDGVASGILDSMRSVRGCFGRIGGRISDENLEEDDGEKSNLEDAWEVLSKESRLICQIGVAVESKFTEYDKMRRKEHKELENSIVSLTEENRDISSLLRVALVEKEAAEKSLSKLKGSGGEQKLGAILQIAERGLQRVGFGFIRGVIAGESQPDQPSSSSVSATSDGSECEEEVISLVEELTAEIKEAGEEAARWREACELEVEAGKAAIVEREKEVKIHPLIYFLVALLREELRRTKSALDTANSKLSLKEKLAKTAMAAQAAAEATLQLADKRAAGLGERIEELTRQLEEEAEHGRRERTGVGRRVRYVCWPWQAFRVAPAARAGSRSRGRRRRMMLPEMEALLRFNI</sequence>
<evidence type="ECO:0000313" key="3">
    <source>
        <dbReference type="EMBL" id="RZR71984.1"/>
    </source>
</evidence>
<protein>
    <submittedName>
        <fullName evidence="3">Uncharacterized protein</fullName>
    </submittedName>
</protein>
<gene>
    <name evidence="3" type="ORF">BHM03_00009289</name>
</gene>
<evidence type="ECO:0000256" key="1">
    <source>
        <dbReference type="SAM" id="Coils"/>
    </source>
</evidence>